<proteinExistence type="predicted"/>
<reference evidence="1" key="1">
    <citation type="submission" date="2020-11" db="EMBL/GenBank/DDBJ databases">
        <authorList>
            <person name="Tran Van P."/>
        </authorList>
    </citation>
    <scope>NUCLEOTIDE SEQUENCE</scope>
</reference>
<name>A0A7R8VTF8_TIMDO</name>
<dbReference type="AlphaFoldDB" id="A0A7R8VTF8"/>
<dbReference type="EMBL" id="OA569602">
    <property type="protein sequence ID" value="CAD7202620.1"/>
    <property type="molecule type" value="Genomic_DNA"/>
</dbReference>
<organism evidence="1">
    <name type="scientific">Timema douglasi</name>
    <name type="common">Walking stick</name>
    <dbReference type="NCBI Taxonomy" id="61478"/>
    <lineage>
        <taxon>Eukaryota</taxon>
        <taxon>Metazoa</taxon>
        <taxon>Ecdysozoa</taxon>
        <taxon>Arthropoda</taxon>
        <taxon>Hexapoda</taxon>
        <taxon>Insecta</taxon>
        <taxon>Pterygota</taxon>
        <taxon>Neoptera</taxon>
        <taxon>Polyneoptera</taxon>
        <taxon>Phasmatodea</taxon>
        <taxon>Timematodea</taxon>
        <taxon>Timematoidea</taxon>
        <taxon>Timematidae</taxon>
        <taxon>Timema</taxon>
    </lineage>
</organism>
<gene>
    <name evidence="1" type="ORF">TDIB3V08_LOCUS8802</name>
</gene>
<protein>
    <submittedName>
        <fullName evidence="1">Uncharacterized protein</fullName>
    </submittedName>
</protein>
<sequence length="77" mass="8608">MKCRKLKKTQSDNENKAKVEEAEFSLTANTSLEVDSVLFTTWYVDSGASEDMICATYCHLLTNIHNLPSPANIKLAK</sequence>
<evidence type="ECO:0000313" key="1">
    <source>
        <dbReference type="EMBL" id="CAD7202620.1"/>
    </source>
</evidence>
<accession>A0A7R8VTF8</accession>